<dbReference type="OrthoDB" id="3687641at2759"/>
<evidence type="ECO:0000256" key="4">
    <source>
        <dbReference type="SAM" id="Phobius"/>
    </source>
</evidence>
<evidence type="ECO:0000256" key="1">
    <source>
        <dbReference type="ARBA" id="ARBA00004685"/>
    </source>
</evidence>
<evidence type="ECO:0000256" key="3">
    <source>
        <dbReference type="ARBA" id="ARBA00035112"/>
    </source>
</evidence>
<dbReference type="PANTHER" id="PTHR33365">
    <property type="entry name" value="YALI0B05434P"/>
    <property type="match status" value="1"/>
</dbReference>
<accession>A0A3D8QAN1</accession>
<dbReference type="STRING" id="1849047.A0A3D8QAN1"/>
<dbReference type="EMBL" id="PDLM01000017">
    <property type="protein sequence ID" value="RDW58700.1"/>
    <property type="molecule type" value="Genomic_DNA"/>
</dbReference>
<dbReference type="Pfam" id="PF11807">
    <property type="entry name" value="UstYa"/>
    <property type="match status" value="1"/>
</dbReference>
<organism evidence="5 6">
    <name type="scientific">Coleophoma cylindrospora</name>
    <dbReference type="NCBI Taxonomy" id="1849047"/>
    <lineage>
        <taxon>Eukaryota</taxon>
        <taxon>Fungi</taxon>
        <taxon>Dikarya</taxon>
        <taxon>Ascomycota</taxon>
        <taxon>Pezizomycotina</taxon>
        <taxon>Leotiomycetes</taxon>
        <taxon>Helotiales</taxon>
        <taxon>Dermateaceae</taxon>
        <taxon>Coleophoma</taxon>
    </lineage>
</organism>
<dbReference type="GO" id="GO:0016491">
    <property type="term" value="F:oxidoreductase activity"/>
    <property type="evidence" value="ECO:0007669"/>
    <property type="project" value="UniProtKB-KW"/>
</dbReference>
<evidence type="ECO:0000313" key="6">
    <source>
        <dbReference type="Proteomes" id="UP000256645"/>
    </source>
</evidence>
<dbReference type="PANTHER" id="PTHR33365:SF11">
    <property type="entry name" value="TAT PATHWAY SIGNAL SEQUENCE"/>
    <property type="match status" value="1"/>
</dbReference>
<evidence type="ECO:0000256" key="2">
    <source>
        <dbReference type="ARBA" id="ARBA00023002"/>
    </source>
</evidence>
<keyword evidence="4" id="KW-0472">Membrane</keyword>
<proteinExistence type="inferred from homology"/>
<comment type="pathway">
    <text evidence="1">Mycotoxin biosynthesis.</text>
</comment>
<keyword evidence="4" id="KW-1133">Transmembrane helix</keyword>
<comment type="similarity">
    <text evidence="3">Belongs to the ustYa family.</text>
</comment>
<keyword evidence="2" id="KW-0560">Oxidoreductase</keyword>
<dbReference type="InterPro" id="IPR021765">
    <property type="entry name" value="UstYa-like"/>
</dbReference>
<sequence>MSTTKQEYSRLGNEDLDEEIARSIPKRKRFSPLRVFLYVGGVIFLILASTSALTFLPPKKALRNGRWDPQILIPSIPSSTVAFHMADKWVRYDDEGNEAWDHMIPVKFGLVAVEEPSHYDLQTGHIDPATDGSEAWFGLSVFHQLHCLRALRDLVREQKIGVPSRHWGGPDHLEHCLNMIRQGIMCSADTTLEWPLYVKEGFGSDGPITGEGITHECKNWDSVVNFAETNGEPLNSTVKRIPL</sequence>
<evidence type="ECO:0008006" key="7">
    <source>
        <dbReference type="Google" id="ProtNLM"/>
    </source>
</evidence>
<dbReference type="AlphaFoldDB" id="A0A3D8QAN1"/>
<feature type="transmembrane region" description="Helical" evidence="4">
    <location>
        <begin position="35"/>
        <end position="56"/>
    </location>
</feature>
<dbReference type="Proteomes" id="UP000256645">
    <property type="component" value="Unassembled WGS sequence"/>
</dbReference>
<keyword evidence="4" id="KW-0812">Transmembrane</keyword>
<protein>
    <recommendedName>
        <fullName evidence="7">Oxidase ustYa</fullName>
    </recommendedName>
</protein>
<dbReference type="GO" id="GO:0043386">
    <property type="term" value="P:mycotoxin biosynthetic process"/>
    <property type="evidence" value="ECO:0007669"/>
    <property type="project" value="InterPro"/>
</dbReference>
<name>A0A3D8QAN1_9HELO</name>
<evidence type="ECO:0000313" key="5">
    <source>
        <dbReference type="EMBL" id="RDW58700.1"/>
    </source>
</evidence>
<keyword evidence="6" id="KW-1185">Reference proteome</keyword>
<reference evidence="5 6" key="1">
    <citation type="journal article" date="2018" name="IMA Fungus">
        <title>IMA Genome-F 9: Draft genome sequence of Annulohypoxylon stygium, Aspergillus mulundensis, Berkeleyomyces basicola (syn. Thielaviopsis basicola), Ceratocystis smalleyi, two Cercospora beticola strains, Coleophoma cylindrospora, Fusarium fracticaudum, Phialophora cf. hyalina, and Morchella septimelata.</title>
        <authorList>
            <person name="Wingfield B.D."/>
            <person name="Bills G.F."/>
            <person name="Dong Y."/>
            <person name="Huang W."/>
            <person name="Nel W.J."/>
            <person name="Swalarsk-Parry B.S."/>
            <person name="Vaghefi N."/>
            <person name="Wilken P.M."/>
            <person name="An Z."/>
            <person name="de Beer Z.W."/>
            <person name="De Vos L."/>
            <person name="Chen L."/>
            <person name="Duong T.A."/>
            <person name="Gao Y."/>
            <person name="Hammerbacher A."/>
            <person name="Kikkert J.R."/>
            <person name="Li Y."/>
            <person name="Li H."/>
            <person name="Li K."/>
            <person name="Li Q."/>
            <person name="Liu X."/>
            <person name="Ma X."/>
            <person name="Naidoo K."/>
            <person name="Pethybridge S.J."/>
            <person name="Sun J."/>
            <person name="Steenkamp E.T."/>
            <person name="van der Nest M.A."/>
            <person name="van Wyk S."/>
            <person name="Wingfield M.J."/>
            <person name="Xiong C."/>
            <person name="Yue Q."/>
            <person name="Zhang X."/>
        </authorList>
    </citation>
    <scope>NUCLEOTIDE SEQUENCE [LARGE SCALE GENOMIC DNA]</scope>
    <source>
        <strain evidence="5 6">BP6252</strain>
    </source>
</reference>
<comment type="caution">
    <text evidence="5">The sequence shown here is derived from an EMBL/GenBank/DDBJ whole genome shotgun (WGS) entry which is preliminary data.</text>
</comment>
<gene>
    <name evidence="5" type="ORF">BP6252_13176</name>
</gene>